<accession>A0ACC2IHG0</accession>
<protein>
    <submittedName>
        <fullName evidence="1">Uncharacterized protein</fullName>
    </submittedName>
</protein>
<dbReference type="EMBL" id="JAPHNI010000183">
    <property type="protein sequence ID" value="KAJ8114631.1"/>
    <property type="molecule type" value="Genomic_DNA"/>
</dbReference>
<organism evidence="1 2">
    <name type="scientific">Boeremia exigua</name>
    <dbReference type="NCBI Taxonomy" id="749465"/>
    <lineage>
        <taxon>Eukaryota</taxon>
        <taxon>Fungi</taxon>
        <taxon>Dikarya</taxon>
        <taxon>Ascomycota</taxon>
        <taxon>Pezizomycotina</taxon>
        <taxon>Dothideomycetes</taxon>
        <taxon>Pleosporomycetidae</taxon>
        <taxon>Pleosporales</taxon>
        <taxon>Pleosporineae</taxon>
        <taxon>Didymellaceae</taxon>
        <taxon>Boeremia</taxon>
    </lineage>
</organism>
<proteinExistence type="predicted"/>
<reference evidence="1" key="1">
    <citation type="submission" date="2022-11" db="EMBL/GenBank/DDBJ databases">
        <title>Genome Sequence of Boeremia exigua.</title>
        <authorList>
            <person name="Buettner E."/>
        </authorList>
    </citation>
    <scope>NUCLEOTIDE SEQUENCE</scope>
    <source>
        <strain evidence="1">CU02</strain>
    </source>
</reference>
<sequence>MATLDPDDIFIAVMGMTGAGKTKFVTDCTEESAEDEFHSLESCTLGVTIHTMSLPNMDKRICLIDTPGFDDTNRSDADILQEIAFWLVKSYQLGVRLSGIVYLHNITETRVKGSAVQGLKIFKAICGIEAFHGITMATTFWDKVGMGDMHQADKNWLELQQNVNFWKELIDGGCSKQMLSAGRTSAMQVVQGIANRDIRLVLKMQSQLVDERLLIYETDAGKQLKEAWFQERSGLLAEIKETREHIMKALAANEKDREKELETHHDELYEKLRKRKTNVLELEQPTTVITSRWEEKAMEALEWRTTQHGIVQEKLELARLKLERMDSDTSEYDAQKEEVTELLRQREVADRLKSIQIASHTMNLSQASLATAVVTGLVGTVGAAAAVAPLLCSVISQGWVEYEPCLGMIVGACVMTVGALQASSAGLLCALYLPKQRLGQACHFRDASEAPLKTTGVLGKGSFGHVDRVLSTITYKEYARKSIPRVRAFKQNRGILRLSEKELSSLKELASHRHIIEFVGSYTDPRYVGIIISPVAECNLQEYLTRDLNEGARSFLRTFLGCLAKALCFLHDNRIRHKDIEPQNVLVRGGRVLLTGFGLALDWGEISSGNAEGPTWATPRLYSTTSKSNKRGFDIKTMGFLFFQNELDTRGE</sequence>
<keyword evidence="2" id="KW-1185">Reference proteome</keyword>
<evidence type="ECO:0000313" key="2">
    <source>
        <dbReference type="Proteomes" id="UP001153331"/>
    </source>
</evidence>
<dbReference type="Proteomes" id="UP001153331">
    <property type="component" value="Unassembled WGS sequence"/>
</dbReference>
<comment type="caution">
    <text evidence="1">The sequence shown here is derived from an EMBL/GenBank/DDBJ whole genome shotgun (WGS) entry which is preliminary data.</text>
</comment>
<evidence type="ECO:0000313" key="1">
    <source>
        <dbReference type="EMBL" id="KAJ8114631.1"/>
    </source>
</evidence>
<gene>
    <name evidence="1" type="ORF">OPT61_g3543</name>
</gene>
<name>A0ACC2IHG0_9PLEO</name>